<evidence type="ECO:0000256" key="1">
    <source>
        <dbReference type="ARBA" id="ARBA00022448"/>
    </source>
</evidence>
<keyword evidence="5" id="KW-0408">Iron</keyword>
<keyword evidence="6" id="KW-0411">Iron-sulfur</keyword>
<evidence type="ECO:0000313" key="10">
    <source>
        <dbReference type="Proteomes" id="UP000245081"/>
    </source>
</evidence>
<keyword evidence="1" id="KW-0813">Transport</keyword>
<dbReference type="PROSITE" id="PS00198">
    <property type="entry name" value="4FE4S_FER_1"/>
    <property type="match status" value="1"/>
</dbReference>
<dbReference type="InterPro" id="IPR013783">
    <property type="entry name" value="Ig-like_fold"/>
</dbReference>
<keyword evidence="10" id="KW-1185">Reference proteome</keyword>
<proteinExistence type="predicted"/>
<feature type="transmembrane region" description="Helical" evidence="7">
    <location>
        <begin position="77"/>
        <end position="98"/>
    </location>
</feature>
<dbReference type="RefSeq" id="WP_109016691.1">
    <property type="nucleotide sequence ID" value="NZ_BDOQ01000019.1"/>
</dbReference>
<dbReference type="AlphaFoldDB" id="A0A2R5FCG2"/>
<keyword evidence="7" id="KW-0472">Membrane</keyword>
<evidence type="ECO:0000256" key="5">
    <source>
        <dbReference type="ARBA" id="ARBA00023004"/>
    </source>
</evidence>
<feature type="transmembrane region" description="Helical" evidence="7">
    <location>
        <begin position="151"/>
        <end position="170"/>
    </location>
</feature>
<gene>
    <name evidence="9" type="ORF">NMK_3148</name>
</gene>
<protein>
    <submittedName>
        <fullName evidence="9">Cytochrome c oxidase accessory protein CcoG</fullName>
    </submittedName>
</protein>
<dbReference type="Gene3D" id="2.60.40.10">
    <property type="entry name" value="Immunoglobulins"/>
    <property type="match status" value="1"/>
</dbReference>
<dbReference type="GO" id="GO:0046872">
    <property type="term" value="F:metal ion binding"/>
    <property type="evidence" value="ECO:0007669"/>
    <property type="project" value="UniProtKB-KW"/>
</dbReference>
<dbReference type="EMBL" id="BDOQ01000019">
    <property type="protein sequence ID" value="GBG15539.1"/>
    <property type="molecule type" value="Genomic_DNA"/>
</dbReference>
<evidence type="ECO:0000256" key="3">
    <source>
        <dbReference type="ARBA" id="ARBA00022723"/>
    </source>
</evidence>
<organism evidence="9 10">
    <name type="scientific">Novimethylophilus kurashikiensis</name>
    <dbReference type="NCBI Taxonomy" id="1825523"/>
    <lineage>
        <taxon>Bacteria</taxon>
        <taxon>Pseudomonadati</taxon>
        <taxon>Pseudomonadota</taxon>
        <taxon>Betaproteobacteria</taxon>
        <taxon>Nitrosomonadales</taxon>
        <taxon>Methylophilaceae</taxon>
        <taxon>Novimethylophilus</taxon>
    </lineage>
</organism>
<accession>A0A2R5FCG2</accession>
<feature type="domain" description="4Fe-4S ferredoxin-type" evidence="8">
    <location>
        <begin position="256"/>
        <end position="284"/>
    </location>
</feature>
<dbReference type="InterPro" id="IPR014116">
    <property type="entry name" value="Cyt_c_oxidase_cbb3_FixG"/>
</dbReference>
<keyword evidence="2" id="KW-0004">4Fe-4S</keyword>
<dbReference type="NCBIfam" id="TIGR02745">
    <property type="entry name" value="ccoG_rdxA_fixG"/>
    <property type="match status" value="1"/>
</dbReference>
<dbReference type="PANTHER" id="PTHR30176:SF3">
    <property type="entry name" value="FERREDOXIN-TYPE PROTEIN NAPH"/>
    <property type="match status" value="1"/>
</dbReference>
<evidence type="ECO:0000256" key="2">
    <source>
        <dbReference type="ARBA" id="ARBA00022485"/>
    </source>
</evidence>
<reference evidence="9 10" key="1">
    <citation type="journal article" date="2018" name="Environ. Microbiol.">
        <title>Isolation and genomic characterization of Novimethylophilus kurashikiensis gen. nov. sp. nov., a new lanthanide-dependent methylotrophic species of Methylophilaceae.</title>
        <authorList>
            <person name="Lv H."/>
            <person name="Sahin N."/>
            <person name="Tani A."/>
        </authorList>
    </citation>
    <scope>NUCLEOTIDE SEQUENCE [LARGE SCALE GENOMIC DNA]</scope>
    <source>
        <strain evidence="9 10">La2-4</strain>
    </source>
</reference>
<name>A0A2R5FCG2_9PROT</name>
<dbReference type="Pfam" id="PF11614">
    <property type="entry name" value="FixG_C"/>
    <property type="match status" value="1"/>
</dbReference>
<dbReference type="Proteomes" id="UP000245081">
    <property type="component" value="Unassembled WGS sequence"/>
</dbReference>
<dbReference type="InterPro" id="IPR017896">
    <property type="entry name" value="4Fe4S_Fe-S-bd"/>
</dbReference>
<evidence type="ECO:0000256" key="7">
    <source>
        <dbReference type="SAM" id="Phobius"/>
    </source>
</evidence>
<dbReference type="SUPFAM" id="SSF54862">
    <property type="entry name" value="4Fe-4S ferredoxins"/>
    <property type="match status" value="1"/>
</dbReference>
<dbReference type="InterPro" id="IPR017900">
    <property type="entry name" value="4Fe4S_Fe_S_CS"/>
</dbReference>
<dbReference type="OrthoDB" id="9811700at2"/>
<dbReference type="Pfam" id="PF13746">
    <property type="entry name" value="Fer4_18"/>
    <property type="match status" value="1"/>
</dbReference>
<sequence length="479" mass="54534">MSETGALYQKRIPIYTRSVKGKFRNFKTGVLILAFSIFFGLPWLPWHRSSAAAQALMFDLESRRFFIFDLVVYPQDIFWLALLLFIAAAFLFFVTGLVGRAWCGYFCFQTLWLDCFMFIEHFFQGERPARMRLAKQSWNAEKIMKVGGSHLVMLLVSFWTGFTFIAYFTYAPDFFINFFHGAAHPTAYFSVLTLTLTTYAAGGVAREQICTYICPYARFQSVMYEQDTLAPSYDLKRGEGAAGRVAPKAGIKTQEERQSKGHGDCIDCGFCVQVCPTGVDIRKGLQYQCISCGLCVDACNTIMDSLGWKRGLIRYDSERNVHSPAPAKPQLKWKNLKVIGYATALIVMSAALVYNIGTRSDAEVRISQVRQPLFIHLSDEKIRNRYEVHIVNKTEHDESYTIKVHGIPEDALNMGVEPNPMTIRAGKDRRVPVKVDLDEHLAEKTREFDFVIVAKSNPETPVVRSVHFNAEHQENDEHH</sequence>
<feature type="transmembrane region" description="Helical" evidence="7">
    <location>
        <begin position="338"/>
        <end position="357"/>
    </location>
</feature>
<keyword evidence="7" id="KW-1133">Transmembrane helix</keyword>
<evidence type="ECO:0000313" key="9">
    <source>
        <dbReference type="EMBL" id="GBG15539.1"/>
    </source>
</evidence>
<evidence type="ECO:0000256" key="4">
    <source>
        <dbReference type="ARBA" id="ARBA00022982"/>
    </source>
</evidence>
<dbReference type="PANTHER" id="PTHR30176">
    <property type="entry name" value="FERREDOXIN-TYPE PROTEIN NAPH"/>
    <property type="match status" value="1"/>
</dbReference>
<comment type="caution">
    <text evidence="9">The sequence shown here is derived from an EMBL/GenBank/DDBJ whole genome shotgun (WGS) entry which is preliminary data.</text>
</comment>
<dbReference type="InterPro" id="IPR032879">
    <property type="entry name" value="FixG_C"/>
</dbReference>
<dbReference type="PROSITE" id="PS51379">
    <property type="entry name" value="4FE4S_FER_2"/>
    <property type="match status" value="1"/>
</dbReference>
<keyword evidence="4" id="KW-0249">Electron transport</keyword>
<evidence type="ECO:0000259" key="8">
    <source>
        <dbReference type="PROSITE" id="PS51379"/>
    </source>
</evidence>
<evidence type="ECO:0000256" key="6">
    <source>
        <dbReference type="ARBA" id="ARBA00023014"/>
    </source>
</evidence>
<keyword evidence="3" id="KW-0479">Metal-binding</keyword>
<dbReference type="InterPro" id="IPR051684">
    <property type="entry name" value="Electron_Trans/Redox"/>
</dbReference>
<keyword evidence="7" id="KW-0812">Transmembrane</keyword>
<dbReference type="GO" id="GO:0051539">
    <property type="term" value="F:4 iron, 4 sulfur cluster binding"/>
    <property type="evidence" value="ECO:0007669"/>
    <property type="project" value="UniProtKB-KW"/>
</dbReference>
<dbReference type="GO" id="GO:0005886">
    <property type="term" value="C:plasma membrane"/>
    <property type="evidence" value="ECO:0007669"/>
    <property type="project" value="TreeGrafter"/>
</dbReference>